<dbReference type="InterPro" id="IPR002508">
    <property type="entry name" value="MurNAc-LAA_cat"/>
</dbReference>
<dbReference type="Gene3D" id="2.30.30.40">
    <property type="entry name" value="SH3 Domains"/>
    <property type="match status" value="2"/>
</dbReference>
<dbReference type="SMART" id="SM00287">
    <property type="entry name" value="SH3b"/>
    <property type="match status" value="2"/>
</dbReference>
<keyword evidence="6" id="KW-1185">Reference proteome</keyword>
<dbReference type="SUPFAM" id="SSF53187">
    <property type="entry name" value="Zn-dependent exopeptidases"/>
    <property type="match status" value="1"/>
</dbReference>
<feature type="domain" description="SH3b" evidence="4">
    <location>
        <begin position="28"/>
        <end position="91"/>
    </location>
</feature>
<dbReference type="InterPro" id="IPR036028">
    <property type="entry name" value="SH3-like_dom_sf"/>
</dbReference>
<dbReference type="EMBL" id="QVTD01000003">
    <property type="protein sequence ID" value="RFU65082.1"/>
    <property type="molecule type" value="Genomic_DNA"/>
</dbReference>
<dbReference type="PANTHER" id="PTHR30404">
    <property type="entry name" value="N-ACETYLMURAMOYL-L-ALANINE AMIDASE"/>
    <property type="match status" value="1"/>
</dbReference>
<dbReference type="InterPro" id="IPR050695">
    <property type="entry name" value="N-acetylmuramoyl_amidase_3"/>
</dbReference>
<evidence type="ECO:0000256" key="2">
    <source>
        <dbReference type="ARBA" id="ARBA00023316"/>
    </source>
</evidence>
<feature type="chain" id="PRO_5016779788" description="SH3b domain-containing protein" evidence="3">
    <location>
        <begin position="28"/>
        <end position="334"/>
    </location>
</feature>
<evidence type="ECO:0000313" key="5">
    <source>
        <dbReference type="EMBL" id="RFU65082.1"/>
    </source>
</evidence>
<evidence type="ECO:0000313" key="6">
    <source>
        <dbReference type="Proteomes" id="UP000262939"/>
    </source>
</evidence>
<gene>
    <name evidence="5" type="ORF">D0466_03990</name>
</gene>
<dbReference type="GO" id="GO:0008745">
    <property type="term" value="F:N-acetylmuramoyl-L-alanine amidase activity"/>
    <property type="evidence" value="ECO:0007669"/>
    <property type="project" value="InterPro"/>
</dbReference>
<dbReference type="GO" id="GO:0071555">
    <property type="term" value="P:cell wall organization"/>
    <property type="evidence" value="ECO:0007669"/>
    <property type="project" value="UniProtKB-KW"/>
</dbReference>
<dbReference type="Pfam" id="PF08239">
    <property type="entry name" value="SH3_3"/>
    <property type="match status" value="2"/>
</dbReference>
<reference evidence="5 6" key="1">
    <citation type="submission" date="2018-08" db="EMBL/GenBank/DDBJ databases">
        <title>Bacillus chawlae sp. nov., Bacillus glennii sp. nov., and Bacillus saganii sp. nov. Isolated from the Vehicle Assembly Building at Kennedy Space Center where the Viking Spacecraft were Assembled.</title>
        <authorList>
            <person name="Seuylemezian A."/>
            <person name="Vaishampayan P."/>
        </authorList>
    </citation>
    <scope>NUCLEOTIDE SEQUENCE [LARGE SCALE GENOMIC DNA]</scope>
    <source>
        <strain evidence="5 6">V44-8</strain>
    </source>
</reference>
<feature type="domain" description="SH3b" evidence="4">
    <location>
        <begin position="92"/>
        <end position="155"/>
    </location>
</feature>
<dbReference type="PANTHER" id="PTHR30404:SF7">
    <property type="entry name" value="CELL WALL AMIDASE LYTH-RELATED"/>
    <property type="match status" value="1"/>
</dbReference>
<dbReference type="PROSITE" id="PS51781">
    <property type="entry name" value="SH3B"/>
    <property type="match status" value="2"/>
</dbReference>
<dbReference type="SMART" id="SM00646">
    <property type="entry name" value="Ami_3"/>
    <property type="match status" value="1"/>
</dbReference>
<accession>A0A372LGM3</accession>
<dbReference type="RefSeq" id="WP_117321258.1">
    <property type="nucleotide sequence ID" value="NZ_QVTD01000003.1"/>
</dbReference>
<keyword evidence="3" id="KW-0732">Signal</keyword>
<name>A0A372LGM3_9BACI</name>
<dbReference type="OrthoDB" id="9806267at2"/>
<sequence>MKKTHQLVLVTVILMLALSIMPSSSEAATIQKKVNVDVLNMRSGQGTSYKVIYQLKKGQTVNVTQQQDGWSKVTYGTRTGWVASKYLSHITWKGYVNASSLNLRKSPSTASTVLAKLSKGTFVNVEQQGTSWLKVYVPTKNIRGWVSSTYITKVRVKGKVIVLDAGHGGVDGGASGSTTLEKELNLRTVKELAILFRQAGAKVIMTREDDRYLTLQQRVAVSEQYNADAFLSIHYNAAGSTASGVMSFYYDSSKDYALAKYIQEGMVKETGMKDMGVRYGNFYVLRENSRPSVLLELGFISNPTEEKKIAAITYQRNVSRGIFNGVNKYFSVYK</sequence>
<evidence type="ECO:0000256" key="3">
    <source>
        <dbReference type="SAM" id="SignalP"/>
    </source>
</evidence>
<evidence type="ECO:0000259" key="4">
    <source>
        <dbReference type="PROSITE" id="PS51781"/>
    </source>
</evidence>
<dbReference type="Proteomes" id="UP000262939">
    <property type="component" value="Unassembled WGS sequence"/>
</dbReference>
<proteinExistence type="predicted"/>
<dbReference type="InterPro" id="IPR003646">
    <property type="entry name" value="SH3-like_bac-type"/>
</dbReference>
<dbReference type="SUPFAM" id="SSF50044">
    <property type="entry name" value="SH3-domain"/>
    <property type="match status" value="1"/>
</dbReference>
<dbReference type="AlphaFoldDB" id="A0A372LGM3"/>
<dbReference type="Gene3D" id="3.40.630.40">
    <property type="entry name" value="Zn-dependent exopeptidases"/>
    <property type="match status" value="1"/>
</dbReference>
<dbReference type="Pfam" id="PF01520">
    <property type="entry name" value="Amidase_3"/>
    <property type="match status" value="1"/>
</dbReference>
<dbReference type="CDD" id="cd02696">
    <property type="entry name" value="MurNAc-LAA"/>
    <property type="match status" value="1"/>
</dbReference>
<organism evidence="5 6">
    <name type="scientific">Peribacillus glennii</name>
    <dbReference type="NCBI Taxonomy" id="2303991"/>
    <lineage>
        <taxon>Bacteria</taxon>
        <taxon>Bacillati</taxon>
        <taxon>Bacillota</taxon>
        <taxon>Bacilli</taxon>
        <taxon>Bacillales</taxon>
        <taxon>Bacillaceae</taxon>
        <taxon>Peribacillus</taxon>
    </lineage>
</organism>
<protein>
    <recommendedName>
        <fullName evidence="4">SH3b domain-containing protein</fullName>
    </recommendedName>
</protein>
<dbReference type="GO" id="GO:0030288">
    <property type="term" value="C:outer membrane-bounded periplasmic space"/>
    <property type="evidence" value="ECO:0007669"/>
    <property type="project" value="TreeGrafter"/>
</dbReference>
<evidence type="ECO:0000256" key="1">
    <source>
        <dbReference type="ARBA" id="ARBA00022801"/>
    </source>
</evidence>
<comment type="caution">
    <text evidence="5">The sequence shown here is derived from an EMBL/GenBank/DDBJ whole genome shotgun (WGS) entry which is preliminary data.</text>
</comment>
<keyword evidence="2" id="KW-0961">Cell wall biogenesis/degradation</keyword>
<keyword evidence="1" id="KW-0378">Hydrolase</keyword>
<dbReference type="GO" id="GO:0009253">
    <property type="term" value="P:peptidoglycan catabolic process"/>
    <property type="evidence" value="ECO:0007669"/>
    <property type="project" value="InterPro"/>
</dbReference>
<feature type="signal peptide" evidence="3">
    <location>
        <begin position="1"/>
        <end position="27"/>
    </location>
</feature>